<gene>
    <name evidence="3" type="ORF">ABZ510_35420</name>
</gene>
<dbReference type="EMBL" id="JBEYBF010000055">
    <property type="protein sequence ID" value="MEU1957131.1"/>
    <property type="molecule type" value="Genomic_DNA"/>
</dbReference>
<protein>
    <submittedName>
        <fullName evidence="3">PadR family transcriptional regulator</fullName>
    </submittedName>
</protein>
<evidence type="ECO:0000313" key="4">
    <source>
        <dbReference type="Proteomes" id="UP001550628"/>
    </source>
</evidence>
<dbReference type="PANTHER" id="PTHR43252">
    <property type="entry name" value="TRANSCRIPTIONAL REGULATOR YQJI"/>
    <property type="match status" value="1"/>
</dbReference>
<proteinExistence type="predicted"/>
<reference evidence="3 4" key="1">
    <citation type="submission" date="2024-06" db="EMBL/GenBank/DDBJ databases">
        <title>The Natural Products Discovery Center: Release of the First 8490 Sequenced Strains for Exploring Actinobacteria Biosynthetic Diversity.</title>
        <authorList>
            <person name="Kalkreuter E."/>
            <person name="Kautsar S.A."/>
            <person name="Yang D."/>
            <person name="Bader C.D."/>
            <person name="Teijaro C.N."/>
            <person name="Fluegel L."/>
            <person name="Davis C.M."/>
            <person name="Simpson J.R."/>
            <person name="Lauterbach L."/>
            <person name="Steele A.D."/>
            <person name="Gui C."/>
            <person name="Meng S."/>
            <person name="Li G."/>
            <person name="Viehrig K."/>
            <person name="Ye F."/>
            <person name="Su P."/>
            <person name="Kiefer A.F."/>
            <person name="Nichols A."/>
            <person name="Cepeda A.J."/>
            <person name="Yan W."/>
            <person name="Fan B."/>
            <person name="Jiang Y."/>
            <person name="Adhikari A."/>
            <person name="Zheng C.-J."/>
            <person name="Schuster L."/>
            <person name="Cowan T.M."/>
            <person name="Smanski M.J."/>
            <person name="Chevrette M.G."/>
            <person name="De Carvalho L.P.S."/>
            <person name="Shen B."/>
        </authorList>
    </citation>
    <scope>NUCLEOTIDE SEQUENCE [LARGE SCALE GENOMIC DNA]</scope>
    <source>
        <strain evidence="3 4">NPDC019708</strain>
    </source>
</reference>
<dbReference type="InterPro" id="IPR036390">
    <property type="entry name" value="WH_DNA-bd_sf"/>
</dbReference>
<dbReference type="InterPro" id="IPR036388">
    <property type="entry name" value="WH-like_DNA-bd_sf"/>
</dbReference>
<name>A0ABV2X251_9NOCA</name>
<dbReference type="PANTHER" id="PTHR43252:SF4">
    <property type="entry name" value="TRANSCRIPTIONAL REGULATORY PROTEIN"/>
    <property type="match status" value="1"/>
</dbReference>
<evidence type="ECO:0000259" key="2">
    <source>
        <dbReference type="Pfam" id="PF03551"/>
    </source>
</evidence>
<dbReference type="Gene3D" id="1.10.10.10">
    <property type="entry name" value="Winged helix-like DNA-binding domain superfamily/Winged helix DNA-binding domain"/>
    <property type="match status" value="1"/>
</dbReference>
<feature type="compositionally biased region" description="Basic and acidic residues" evidence="1">
    <location>
        <begin position="176"/>
        <end position="201"/>
    </location>
</feature>
<evidence type="ECO:0000256" key="1">
    <source>
        <dbReference type="SAM" id="MobiDB-lite"/>
    </source>
</evidence>
<dbReference type="InterPro" id="IPR005149">
    <property type="entry name" value="Tscrpt_reg_PadR_N"/>
</dbReference>
<organism evidence="3 4">
    <name type="scientific">Nocardia rhamnosiphila</name>
    <dbReference type="NCBI Taxonomy" id="426716"/>
    <lineage>
        <taxon>Bacteria</taxon>
        <taxon>Bacillati</taxon>
        <taxon>Actinomycetota</taxon>
        <taxon>Actinomycetes</taxon>
        <taxon>Mycobacteriales</taxon>
        <taxon>Nocardiaceae</taxon>
        <taxon>Nocardia</taxon>
    </lineage>
</organism>
<feature type="domain" description="Transcription regulator PadR N-terminal" evidence="2">
    <location>
        <begin position="5"/>
        <end position="73"/>
    </location>
</feature>
<dbReference type="RefSeq" id="WP_356959239.1">
    <property type="nucleotide sequence ID" value="NZ_JBEYBD010000025.1"/>
</dbReference>
<feature type="region of interest" description="Disordered" evidence="1">
    <location>
        <begin position="176"/>
        <end position="209"/>
    </location>
</feature>
<accession>A0ABV2X251</accession>
<keyword evidence="4" id="KW-1185">Reference proteome</keyword>
<comment type="caution">
    <text evidence="3">The sequence shown here is derived from an EMBL/GenBank/DDBJ whole genome shotgun (WGS) entry which is preliminary data.</text>
</comment>
<dbReference type="Pfam" id="PF03551">
    <property type="entry name" value="PadR"/>
    <property type="match status" value="1"/>
</dbReference>
<dbReference type="SUPFAM" id="SSF46785">
    <property type="entry name" value="Winged helix' DNA-binding domain"/>
    <property type="match status" value="1"/>
</dbReference>
<dbReference type="Proteomes" id="UP001550628">
    <property type="component" value="Unassembled WGS sequence"/>
</dbReference>
<sequence length="209" mass="24069">MLSYEEEVSGYDLKKWADWSIRNFYWSPSHSQIYSELKKLERHGFAESRVDSDNNSLRGRRLYRITPAGRDAVTAWSVHTPVDRPVLKHHVMLRVMFGHLSSSARLKEFLGDYVADVSRIERQVALDAQGAESQPGWTYSHLVLNWVRRHYAAERSLAQQLVDDIDTAEAILSEAAHDETEHPHPVPGRWREVEQRVRESDSGDAAKSF</sequence>
<evidence type="ECO:0000313" key="3">
    <source>
        <dbReference type="EMBL" id="MEU1957131.1"/>
    </source>
</evidence>